<dbReference type="InParanoid" id="A0A409W2N2"/>
<dbReference type="AlphaFoldDB" id="A0A409W2N2"/>
<dbReference type="OrthoDB" id="3185196at2759"/>
<sequence>MTVYESEVEDIIPGDIVAVRHGIKGHQEGLVKRSYYDSFGRQVIEVVLDGGITNVVYPSVTHVKRVIYSRPSLLDRRRTIERRIYW</sequence>
<accession>A0A409W2N2</accession>
<proteinExistence type="predicted"/>
<protein>
    <recommendedName>
        <fullName evidence="3">Hypervirulence associated protein TUDOR domain-containing protein</fullName>
    </recommendedName>
</protein>
<gene>
    <name evidence="1" type="ORF">CVT24_012807</name>
</gene>
<comment type="caution">
    <text evidence="1">The sequence shown here is derived from an EMBL/GenBank/DDBJ whole genome shotgun (WGS) entry which is preliminary data.</text>
</comment>
<reference evidence="1 2" key="1">
    <citation type="journal article" date="2018" name="Evol. Lett.">
        <title>Horizontal gene cluster transfer increased hallucinogenic mushroom diversity.</title>
        <authorList>
            <person name="Reynolds H.T."/>
            <person name="Vijayakumar V."/>
            <person name="Gluck-Thaler E."/>
            <person name="Korotkin H.B."/>
            <person name="Matheny P.B."/>
            <person name="Slot J.C."/>
        </authorList>
    </citation>
    <scope>NUCLEOTIDE SEQUENCE [LARGE SCALE GENOMIC DNA]</scope>
    <source>
        <strain evidence="1 2">2629</strain>
    </source>
</reference>
<dbReference type="Proteomes" id="UP000284842">
    <property type="component" value="Unassembled WGS sequence"/>
</dbReference>
<name>A0A409W2N2_9AGAR</name>
<dbReference type="EMBL" id="NHTK01005852">
    <property type="protein sequence ID" value="PPQ72781.1"/>
    <property type="molecule type" value="Genomic_DNA"/>
</dbReference>
<keyword evidence="2" id="KW-1185">Reference proteome</keyword>
<evidence type="ECO:0000313" key="2">
    <source>
        <dbReference type="Proteomes" id="UP000284842"/>
    </source>
</evidence>
<evidence type="ECO:0000313" key="1">
    <source>
        <dbReference type="EMBL" id="PPQ72781.1"/>
    </source>
</evidence>
<organism evidence="1 2">
    <name type="scientific">Panaeolus cyanescens</name>
    <dbReference type="NCBI Taxonomy" id="181874"/>
    <lineage>
        <taxon>Eukaryota</taxon>
        <taxon>Fungi</taxon>
        <taxon>Dikarya</taxon>
        <taxon>Basidiomycota</taxon>
        <taxon>Agaricomycotina</taxon>
        <taxon>Agaricomycetes</taxon>
        <taxon>Agaricomycetidae</taxon>
        <taxon>Agaricales</taxon>
        <taxon>Agaricineae</taxon>
        <taxon>Galeropsidaceae</taxon>
        <taxon>Panaeolus</taxon>
    </lineage>
</organism>
<evidence type="ECO:0008006" key="3">
    <source>
        <dbReference type="Google" id="ProtNLM"/>
    </source>
</evidence>